<evidence type="ECO:0000313" key="5">
    <source>
        <dbReference type="Proteomes" id="UP000095284"/>
    </source>
</evidence>
<feature type="compositionally biased region" description="Polar residues" evidence="1">
    <location>
        <begin position="176"/>
        <end position="185"/>
    </location>
</feature>
<dbReference type="Proteomes" id="UP000095284">
    <property type="component" value="Unplaced"/>
</dbReference>
<evidence type="ECO:0000313" key="3">
    <source>
        <dbReference type="EMBL" id="CAD5208927.1"/>
    </source>
</evidence>
<dbReference type="Proteomes" id="UP000582659">
    <property type="component" value="Unassembled WGS sequence"/>
</dbReference>
<gene>
    <name evidence="3" type="ORF">BXYJ_LOCUS1163</name>
</gene>
<dbReference type="OrthoDB" id="5868886at2759"/>
<dbReference type="Proteomes" id="UP000659654">
    <property type="component" value="Unassembled WGS sequence"/>
</dbReference>
<dbReference type="AlphaFoldDB" id="A0A1I7RL62"/>
<feature type="region of interest" description="Disordered" evidence="1">
    <location>
        <begin position="164"/>
        <end position="185"/>
    </location>
</feature>
<accession>A0A1I7RL62</accession>
<evidence type="ECO:0000256" key="1">
    <source>
        <dbReference type="SAM" id="MobiDB-lite"/>
    </source>
</evidence>
<dbReference type="EMBL" id="CAJFDI010000001">
    <property type="protein sequence ID" value="CAD5208927.1"/>
    <property type="molecule type" value="Genomic_DNA"/>
</dbReference>
<reference evidence="4" key="2">
    <citation type="submission" date="2020-08" db="EMBL/GenBank/DDBJ databases">
        <authorList>
            <person name="Kikuchi T."/>
        </authorList>
    </citation>
    <scope>NUCLEOTIDE SEQUENCE</scope>
    <source>
        <strain evidence="3">Ka4C1</strain>
    </source>
</reference>
<dbReference type="WBParaSite" id="BXY_0144700.1">
    <property type="protein sequence ID" value="BXY_0144700.1"/>
    <property type="gene ID" value="BXY_0144700"/>
</dbReference>
<reference evidence="7" key="1">
    <citation type="submission" date="2016-11" db="UniProtKB">
        <authorList>
            <consortium name="WormBaseParasite"/>
        </authorList>
    </citation>
    <scope>IDENTIFICATION</scope>
</reference>
<feature type="compositionally biased region" description="Basic and acidic residues" evidence="1">
    <location>
        <begin position="166"/>
        <end position="175"/>
    </location>
</feature>
<organism evidence="5 7">
    <name type="scientific">Bursaphelenchus xylophilus</name>
    <name type="common">Pinewood nematode worm</name>
    <name type="synonym">Aphelenchoides xylophilus</name>
    <dbReference type="NCBI Taxonomy" id="6326"/>
    <lineage>
        <taxon>Eukaryota</taxon>
        <taxon>Metazoa</taxon>
        <taxon>Ecdysozoa</taxon>
        <taxon>Nematoda</taxon>
        <taxon>Chromadorea</taxon>
        <taxon>Rhabditida</taxon>
        <taxon>Tylenchina</taxon>
        <taxon>Tylenchomorpha</taxon>
        <taxon>Aphelenchoidea</taxon>
        <taxon>Aphelenchoididae</taxon>
        <taxon>Bursaphelenchus</taxon>
    </lineage>
</organism>
<keyword evidence="2" id="KW-0472">Membrane</keyword>
<evidence type="ECO:0000256" key="2">
    <source>
        <dbReference type="SAM" id="Phobius"/>
    </source>
</evidence>
<dbReference type="EMBL" id="CAJFCV020000001">
    <property type="protein sequence ID" value="CAG9083408.1"/>
    <property type="molecule type" value="Genomic_DNA"/>
</dbReference>
<name>A0A1I7RL62_BURXY</name>
<keyword evidence="2" id="KW-1133">Transmembrane helix</keyword>
<evidence type="ECO:0000313" key="6">
    <source>
        <dbReference type="Proteomes" id="UP000659654"/>
    </source>
</evidence>
<evidence type="ECO:0000313" key="7">
    <source>
        <dbReference type="WBParaSite" id="BXY_0144700.1"/>
    </source>
</evidence>
<feature type="transmembrane region" description="Helical" evidence="2">
    <location>
        <begin position="19"/>
        <end position="52"/>
    </location>
</feature>
<proteinExistence type="predicted"/>
<protein>
    <submittedName>
        <fullName evidence="3">(pine wood nematode) hypothetical protein</fullName>
    </submittedName>
</protein>
<keyword evidence="6" id="KW-1185">Reference proteome</keyword>
<sequence>MENQCLKWYALNGTDRESYLHLVGLISFTIGIVEAVVFLLLALLLPIGCLIFDIITSKRHVPRAPIMIDPKGFTINDLIMLNVKQKKSPTTTQVRECGSTNVLSSSAVLLPPTPTKPMKRLIDLQFEAAKVKETEDPVNVLYIEEYKDNSYLASNTEVELTTNMEQVRESTEKESNSAMGNNTPA</sequence>
<keyword evidence="2" id="KW-0812">Transmembrane</keyword>
<evidence type="ECO:0000313" key="4">
    <source>
        <dbReference type="EMBL" id="CAG9083408.1"/>
    </source>
</evidence>